<name>A0A3P6SW43_LITSI</name>
<dbReference type="EMBL" id="UYRX01000108">
    <property type="protein sequence ID" value="VDK74203.1"/>
    <property type="molecule type" value="Genomic_DNA"/>
</dbReference>
<feature type="region of interest" description="Disordered" evidence="1">
    <location>
        <begin position="1"/>
        <end position="63"/>
    </location>
</feature>
<dbReference type="OrthoDB" id="5788007at2759"/>
<keyword evidence="2" id="KW-0812">Transmembrane</keyword>
<dbReference type="Proteomes" id="UP000277928">
    <property type="component" value="Unassembled WGS sequence"/>
</dbReference>
<feature type="region of interest" description="Disordered" evidence="1">
    <location>
        <begin position="101"/>
        <end position="170"/>
    </location>
</feature>
<evidence type="ECO:0000313" key="3">
    <source>
        <dbReference type="EMBL" id="VDK74203.1"/>
    </source>
</evidence>
<dbReference type="AlphaFoldDB" id="A0A3P6SW43"/>
<keyword evidence="4" id="KW-1185">Reference proteome</keyword>
<reference evidence="3 4" key="1">
    <citation type="submission" date="2018-08" db="EMBL/GenBank/DDBJ databases">
        <authorList>
            <person name="Laetsch R D."/>
            <person name="Stevens L."/>
            <person name="Kumar S."/>
            <person name="Blaxter L. M."/>
        </authorList>
    </citation>
    <scope>NUCLEOTIDE SEQUENCE [LARGE SCALE GENOMIC DNA]</scope>
</reference>
<gene>
    <name evidence="3" type="ORF">NLS_LOCUS2384</name>
</gene>
<keyword evidence="2" id="KW-0472">Membrane</keyword>
<feature type="transmembrane region" description="Helical" evidence="2">
    <location>
        <begin position="386"/>
        <end position="409"/>
    </location>
</feature>
<accession>A0A3P6SW43</accession>
<proteinExistence type="predicted"/>
<feature type="transmembrane region" description="Helical" evidence="2">
    <location>
        <begin position="429"/>
        <end position="451"/>
    </location>
</feature>
<dbReference type="OMA" id="WSKQMQE"/>
<feature type="compositionally biased region" description="Low complexity" evidence="1">
    <location>
        <begin position="1"/>
        <end position="13"/>
    </location>
</feature>
<feature type="transmembrane region" description="Helical" evidence="2">
    <location>
        <begin position="354"/>
        <end position="374"/>
    </location>
</feature>
<organism evidence="3 4">
    <name type="scientific">Litomosoides sigmodontis</name>
    <name type="common">Filarial nematode worm</name>
    <dbReference type="NCBI Taxonomy" id="42156"/>
    <lineage>
        <taxon>Eukaryota</taxon>
        <taxon>Metazoa</taxon>
        <taxon>Ecdysozoa</taxon>
        <taxon>Nematoda</taxon>
        <taxon>Chromadorea</taxon>
        <taxon>Rhabditida</taxon>
        <taxon>Spirurina</taxon>
        <taxon>Spiruromorpha</taxon>
        <taxon>Filarioidea</taxon>
        <taxon>Onchocercidae</taxon>
        <taxon>Litomosoides</taxon>
    </lineage>
</organism>
<evidence type="ECO:0000256" key="1">
    <source>
        <dbReference type="SAM" id="MobiDB-lite"/>
    </source>
</evidence>
<feature type="compositionally biased region" description="Basic and acidic residues" evidence="1">
    <location>
        <begin position="14"/>
        <end position="23"/>
    </location>
</feature>
<feature type="transmembrane region" description="Helical" evidence="2">
    <location>
        <begin position="323"/>
        <end position="348"/>
    </location>
</feature>
<sequence>MGLKVTSTTTPETTPKEAKEEKGTGNQLWSTGFAKNEGEMPKRPESTVSRQFLPRKKHGINEVWSKQIQESREDLKQPFPYTPFKSGTLSKRSSINALNTSSNTQLNQDSSQIYGTQQQPGHERTVSSMQGTLRSHRTYGLYGTRAIPRPESTWRGAQSGIIPPPPSEPYRPASAMNIPVLSRPASRANSDLGIGTVSFCDNIGNVPSRYQSYCTLPRPERIDFDQRSNYGNEINQMAKQTNQLYGIYNSQIQPSASPNQARKQGVLPGSRPPSSMLFGAPGMASDYLTRRHSIYGPTESNIIPQISDEEILKPERDIIYFDALSVLSVLQVLCSLVIFGCGILRMIWNSKWAIDIEIFLAPFIFAAGVTGICASSRRSYSAATATFILSMLNSILSVVPFLLGVLSAISNVFPTFNPEWLPDVHESWVIDYLLSFVCFAETVIAVITSIYGCKALGLTMKLVEKLRFSINMNAIFADLSATNRKELNGMDNKAANMNICNGT</sequence>
<feature type="compositionally biased region" description="Basic and acidic residues" evidence="1">
    <location>
        <begin position="36"/>
        <end position="45"/>
    </location>
</feature>
<keyword evidence="2" id="KW-1133">Transmembrane helix</keyword>
<feature type="compositionally biased region" description="Polar residues" evidence="1">
    <location>
        <begin position="101"/>
        <end position="133"/>
    </location>
</feature>
<protein>
    <submittedName>
        <fullName evidence="3">Uncharacterized protein</fullName>
    </submittedName>
</protein>
<evidence type="ECO:0000313" key="4">
    <source>
        <dbReference type="Proteomes" id="UP000277928"/>
    </source>
</evidence>
<evidence type="ECO:0000256" key="2">
    <source>
        <dbReference type="SAM" id="Phobius"/>
    </source>
</evidence>